<evidence type="ECO:0000256" key="1">
    <source>
        <dbReference type="PROSITE-ProRule" id="PRU10141"/>
    </source>
</evidence>
<feature type="compositionally biased region" description="Acidic residues" evidence="2">
    <location>
        <begin position="150"/>
        <end position="163"/>
    </location>
</feature>
<dbReference type="AlphaFoldDB" id="A0A6V7NMV6"/>
<dbReference type="InterPro" id="IPR011009">
    <property type="entry name" value="Kinase-like_dom_sf"/>
</dbReference>
<feature type="region of interest" description="Disordered" evidence="2">
    <location>
        <begin position="136"/>
        <end position="163"/>
    </location>
</feature>
<protein>
    <recommendedName>
        <fullName evidence="4">Protein kinase domain-containing protein</fullName>
    </recommendedName>
</protein>
<evidence type="ECO:0008006" key="4">
    <source>
        <dbReference type="Google" id="ProtNLM"/>
    </source>
</evidence>
<dbReference type="EMBL" id="LR862140">
    <property type="protein sequence ID" value="CAD1819941.1"/>
    <property type="molecule type" value="Genomic_DNA"/>
</dbReference>
<feature type="region of interest" description="Disordered" evidence="2">
    <location>
        <begin position="300"/>
        <end position="359"/>
    </location>
</feature>
<gene>
    <name evidence="3" type="ORF">CB5_LOCUS3152</name>
</gene>
<feature type="compositionally biased region" description="Basic and acidic residues" evidence="2">
    <location>
        <begin position="140"/>
        <end position="149"/>
    </location>
</feature>
<keyword evidence="1" id="KW-0547">Nucleotide-binding</keyword>
<reference evidence="3" key="1">
    <citation type="submission" date="2020-07" db="EMBL/GenBank/DDBJ databases">
        <authorList>
            <person name="Lin J."/>
        </authorList>
    </citation>
    <scope>NUCLEOTIDE SEQUENCE</scope>
</reference>
<proteinExistence type="predicted"/>
<name>A0A6V7NMV6_ANACO</name>
<dbReference type="GO" id="GO:0005524">
    <property type="term" value="F:ATP binding"/>
    <property type="evidence" value="ECO:0007669"/>
    <property type="project" value="UniProtKB-UniRule"/>
</dbReference>
<organism evidence="3">
    <name type="scientific">Ananas comosus var. bracteatus</name>
    <name type="common">red pineapple</name>
    <dbReference type="NCBI Taxonomy" id="296719"/>
    <lineage>
        <taxon>Eukaryota</taxon>
        <taxon>Viridiplantae</taxon>
        <taxon>Streptophyta</taxon>
        <taxon>Embryophyta</taxon>
        <taxon>Tracheophyta</taxon>
        <taxon>Spermatophyta</taxon>
        <taxon>Magnoliopsida</taxon>
        <taxon>Liliopsida</taxon>
        <taxon>Poales</taxon>
        <taxon>Bromeliaceae</taxon>
        <taxon>Bromelioideae</taxon>
        <taxon>Ananas</taxon>
    </lineage>
</organism>
<dbReference type="PROSITE" id="PS00107">
    <property type="entry name" value="PROTEIN_KINASE_ATP"/>
    <property type="match status" value="1"/>
</dbReference>
<dbReference type="InterPro" id="IPR017441">
    <property type="entry name" value="Protein_kinase_ATP_BS"/>
</dbReference>
<feature type="binding site" evidence="1">
    <location>
        <position position="276"/>
    </location>
    <ligand>
        <name>ATP</name>
        <dbReference type="ChEBI" id="CHEBI:30616"/>
    </ligand>
</feature>
<dbReference type="SUPFAM" id="SSF56112">
    <property type="entry name" value="Protein kinase-like (PK-like)"/>
    <property type="match status" value="1"/>
</dbReference>
<sequence length="359" mass="39128">MRSVVYAGDVKSIDLWFDIWCGEAALQSLFPNMYESAVQKNLKISKCLTRDGWRVIGFKIEQRSVGVIWRYNTDEERVGENIVCVLCGVKAQTMNHLFTQYVISRFVIAMAVEWVRSRDLGDNVRSVWDKWNNAPSSRTRLTEREREGVEEKEEEDEDEEEGDEALIAAAAAEAEAEAEAGHGELLLGPVIVVVPKDPRARCLSSLSLSFSDAAAADDDDDDPPPPLSVLPASLSSAADPLLLRRRYRLGAELGRGEFGVTRRCADADAGEALACKSISKRRLRAAADVEDVRREVDIMRCRLPRTPTSSASATPSRTARPSTSSWSSARAASSSTASSPAATSPSAPPPPSCAPLSRS</sequence>
<keyword evidence="1" id="KW-0067">ATP-binding</keyword>
<accession>A0A6V7NMV6</accession>
<evidence type="ECO:0000313" key="3">
    <source>
        <dbReference type="EMBL" id="CAD1819941.1"/>
    </source>
</evidence>
<dbReference type="Gene3D" id="3.30.200.20">
    <property type="entry name" value="Phosphorylase Kinase, domain 1"/>
    <property type="match status" value="1"/>
</dbReference>
<evidence type="ECO:0000256" key="2">
    <source>
        <dbReference type="SAM" id="MobiDB-lite"/>
    </source>
</evidence>
<feature type="compositionally biased region" description="Low complexity" evidence="2">
    <location>
        <begin position="304"/>
        <end position="345"/>
    </location>
</feature>